<keyword evidence="6" id="KW-0804">Transcription</keyword>
<evidence type="ECO:0000259" key="8">
    <source>
        <dbReference type="PROSITE" id="PS50157"/>
    </source>
</evidence>
<dbReference type="PANTHER" id="PTHR19818:SF139">
    <property type="entry name" value="PAIR-RULE PROTEIN ODD-PAIRED"/>
    <property type="match status" value="1"/>
</dbReference>
<dbReference type="InterPro" id="IPR036236">
    <property type="entry name" value="Znf_C2H2_sf"/>
</dbReference>
<accession>A0A165QFR4</accession>
<evidence type="ECO:0000256" key="7">
    <source>
        <dbReference type="PROSITE-ProRule" id="PRU00042"/>
    </source>
</evidence>
<name>A0A165QFR4_EXIGL</name>
<dbReference type="OrthoDB" id="4748970at2759"/>
<keyword evidence="2" id="KW-0677">Repeat</keyword>
<dbReference type="GO" id="GO:0000978">
    <property type="term" value="F:RNA polymerase II cis-regulatory region sequence-specific DNA binding"/>
    <property type="evidence" value="ECO:0007669"/>
    <property type="project" value="TreeGrafter"/>
</dbReference>
<dbReference type="AlphaFoldDB" id="A0A165QFR4"/>
<reference evidence="9 10" key="1">
    <citation type="journal article" date="2016" name="Mol. Biol. Evol.">
        <title>Comparative Genomics of Early-Diverging Mushroom-Forming Fungi Provides Insights into the Origins of Lignocellulose Decay Capabilities.</title>
        <authorList>
            <person name="Nagy L.G."/>
            <person name="Riley R."/>
            <person name="Tritt A."/>
            <person name="Adam C."/>
            <person name="Daum C."/>
            <person name="Floudas D."/>
            <person name="Sun H."/>
            <person name="Yadav J.S."/>
            <person name="Pangilinan J."/>
            <person name="Larsson K.H."/>
            <person name="Matsuura K."/>
            <person name="Barry K."/>
            <person name="Labutti K."/>
            <person name="Kuo R."/>
            <person name="Ohm R.A."/>
            <person name="Bhattacharya S.S."/>
            <person name="Shirouzu T."/>
            <person name="Yoshinaga Y."/>
            <person name="Martin F.M."/>
            <person name="Grigoriev I.V."/>
            <person name="Hibbett D.S."/>
        </authorList>
    </citation>
    <scope>NUCLEOTIDE SEQUENCE [LARGE SCALE GENOMIC DNA]</scope>
    <source>
        <strain evidence="9 10">HHB12029</strain>
    </source>
</reference>
<keyword evidence="5" id="KW-0805">Transcription regulation</keyword>
<dbReference type="Gene3D" id="3.30.160.60">
    <property type="entry name" value="Classic Zinc Finger"/>
    <property type="match status" value="2"/>
</dbReference>
<dbReference type="InParanoid" id="A0A165QFR4"/>
<feature type="domain" description="C2H2-type" evidence="8">
    <location>
        <begin position="58"/>
        <end position="87"/>
    </location>
</feature>
<keyword evidence="1" id="KW-0479">Metal-binding</keyword>
<sequence length="132" mass="14858">MQLVERREVTTVATQAASNRRRIAPARFQCPVAGCNATFTRRFNLRGHLRSHAEQRPYVCTWAGCGKSFARAHDCKRHETLHCSKAPFLVCDGCSKPFSRSDSLRRHCEMTRSSVAVHIAETMISQGVPKVE</sequence>
<dbReference type="PROSITE" id="PS00028">
    <property type="entry name" value="ZINC_FINGER_C2H2_1"/>
    <property type="match status" value="2"/>
</dbReference>
<dbReference type="InterPro" id="IPR050329">
    <property type="entry name" value="GLI_C2H2-zinc-finger"/>
</dbReference>
<dbReference type="GO" id="GO:0005634">
    <property type="term" value="C:nucleus"/>
    <property type="evidence" value="ECO:0007669"/>
    <property type="project" value="UniProtKB-ARBA"/>
</dbReference>
<dbReference type="GO" id="GO:0008270">
    <property type="term" value="F:zinc ion binding"/>
    <property type="evidence" value="ECO:0007669"/>
    <property type="project" value="UniProtKB-KW"/>
</dbReference>
<proteinExistence type="predicted"/>
<keyword evidence="4" id="KW-0862">Zinc</keyword>
<dbReference type="SMART" id="SM00355">
    <property type="entry name" value="ZnF_C2H2"/>
    <property type="match status" value="3"/>
</dbReference>
<dbReference type="EMBL" id="KV425883">
    <property type="protein sequence ID" value="KZW03547.1"/>
    <property type="molecule type" value="Genomic_DNA"/>
</dbReference>
<dbReference type="InterPro" id="IPR013087">
    <property type="entry name" value="Znf_C2H2_type"/>
</dbReference>
<feature type="domain" description="C2H2-type" evidence="8">
    <location>
        <begin position="89"/>
        <end position="123"/>
    </location>
</feature>
<dbReference type="STRING" id="1314781.A0A165QFR4"/>
<feature type="domain" description="C2H2-type" evidence="8">
    <location>
        <begin position="28"/>
        <end position="57"/>
    </location>
</feature>
<keyword evidence="3 7" id="KW-0863">Zinc-finger</keyword>
<gene>
    <name evidence="9" type="ORF">EXIGLDRAFT_600368</name>
</gene>
<dbReference type="SUPFAM" id="SSF57667">
    <property type="entry name" value="beta-beta-alpha zinc fingers"/>
    <property type="match status" value="2"/>
</dbReference>
<dbReference type="Proteomes" id="UP000077266">
    <property type="component" value="Unassembled WGS sequence"/>
</dbReference>
<evidence type="ECO:0000256" key="1">
    <source>
        <dbReference type="ARBA" id="ARBA00022723"/>
    </source>
</evidence>
<dbReference type="Pfam" id="PF00096">
    <property type="entry name" value="zf-C2H2"/>
    <property type="match status" value="2"/>
</dbReference>
<evidence type="ECO:0000256" key="2">
    <source>
        <dbReference type="ARBA" id="ARBA00022737"/>
    </source>
</evidence>
<evidence type="ECO:0000256" key="5">
    <source>
        <dbReference type="ARBA" id="ARBA00023015"/>
    </source>
</evidence>
<dbReference type="PANTHER" id="PTHR19818">
    <property type="entry name" value="ZINC FINGER PROTEIN ZIC AND GLI"/>
    <property type="match status" value="1"/>
</dbReference>
<protein>
    <recommendedName>
        <fullName evidence="8">C2H2-type domain-containing protein</fullName>
    </recommendedName>
</protein>
<organism evidence="9 10">
    <name type="scientific">Exidia glandulosa HHB12029</name>
    <dbReference type="NCBI Taxonomy" id="1314781"/>
    <lineage>
        <taxon>Eukaryota</taxon>
        <taxon>Fungi</taxon>
        <taxon>Dikarya</taxon>
        <taxon>Basidiomycota</taxon>
        <taxon>Agaricomycotina</taxon>
        <taxon>Agaricomycetes</taxon>
        <taxon>Auriculariales</taxon>
        <taxon>Exidiaceae</taxon>
        <taxon>Exidia</taxon>
    </lineage>
</organism>
<evidence type="ECO:0000313" key="10">
    <source>
        <dbReference type="Proteomes" id="UP000077266"/>
    </source>
</evidence>
<dbReference type="FunFam" id="3.30.160.60:FF:000032">
    <property type="entry name" value="Krueppel-like factor 4"/>
    <property type="match status" value="1"/>
</dbReference>
<dbReference type="GO" id="GO:0045944">
    <property type="term" value="P:positive regulation of transcription by RNA polymerase II"/>
    <property type="evidence" value="ECO:0007669"/>
    <property type="project" value="UniProtKB-ARBA"/>
</dbReference>
<evidence type="ECO:0000256" key="4">
    <source>
        <dbReference type="ARBA" id="ARBA00022833"/>
    </source>
</evidence>
<dbReference type="PROSITE" id="PS50157">
    <property type="entry name" value="ZINC_FINGER_C2H2_2"/>
    <property type="match status" value="3"/>
</dbReference>
<evidence type="ECO:0000313" key="9">
    <source>
        <dbReference type="EMBL" id="KZW03547.1"/>
    </source>
</evidence>
<evidence type="ECO:0000256" key="3">
    <source>
        <dbReference type="ARBA" id="ARBA00022771"/>
    </source>
</evidence>
<keyword evidence="10" id="KW-1185">Reference proteome</keyword>
<dbReference type="GO" id="GO:0000981">
    <property type="term" value="F:DNA-binding transcription factor activity, RNA polymerase II-specific"/>
    <property type="evidence" value="ECO:0007669"/>
    <property type="project" value="TreeGrafter"/>
</dbReference>
<evidence type="ECO:0000256" key="6">
    <source>
        <dbReference type="ARBA" id="ARBA00023163"/>
    </source>
</evidence>